<dbReference type="Proteomes" id="UP000178421">
    <property type="component" value="Unassembled WGS sequence"/>
</dbReference>
<sequence length="83" mass="9901">DKNLIKHRVRDEECEEVFFDPGKRMLRDVVHSANEERHILIGKTKGQRALFIVFTVRKKKVRVTSARDLSKKELRAYQYEKES</sequence>
<dbReference type="InterPro" id="IPR038573">
    <property type="entry name" value="BrnT_sf"/>
</dbReference>
<comment type="caution">
    <text evidence="1">The sequence shown here is derived from an EMBL/GenBank/DDBJ whole genome shotgun (WGS) entry which is preliminary data.</text>
</comment>
<dbReference type="Pfam" id="PF04365">
    <property type="entry name" value="BrnT_toxin"/>
    <property type="match status" value="1"/>
</dbReference>
<name>A0A1G2RJE6_9BACT</name>
<evidence type="ECO:0000313" key="2">
    <source>
        <dbReference type="Proteomes" id="UP000178421"/>
    </source>
</evidence>
<dbReference type="AlphaFoldDB" id="A0A1G2RJE6"/>
<dbReference type="EMBL" id="MHUH01000023">
    <property type="protein sequence ID" value="OHA72966.1"/>
    <property type="molecule type" value="Genomic_DNA"/>
</dbReference>
<evidence type="ECO:0008006" key="3">
    <source>
        <dbReference type="Google" id="ProtNLM"/>
    </source>
</evidence>
<reference evidence="1 2" key="1">
    <citation type="journal article" date="2016" name="Nat. Commun.">
        <title>Thousands of microbial genomes shed light on interconnected biogeochemical processes in an aquifer system.</title>
        <authorList>
            <person name="Anantharaman K."/>
            <person name="Brown C.T."/>
            <person name="Hug L.A."/>
            <person name="Sharon I."/>
            <person name="Castelle C.J."/>
            <person name="Probst A.J."/>
            <person name="Thomas B.C."/>
            <person name="Singh A."/>
            <person name="Wilkins M.J."/>
            <person name="Karaoz U."/>
            <person name="Brodie E.L."/>
            <person name="Williams K.H."/>
            <person name="Hubbard S.S."/>
            <person name="Banfield J.F."/>
        </authorList>
    </citation>
    <scope>NUCLEOTIDE SEQUENCE [LARGE SCALE GENOMIC DNA]</scope>
</reference>
<dbReference type="InterPro" id="IPR007460">
    <property type="entry name" value="BrnT_toxin"/>
</dbReference>
<feature type="non-terminal residue" evidence="1">
    <location>
        <position position="1"/>
    </location>
</feature>
<protein>
    <recommendedName>
        <fullName evidence="3">Toxin</fullName>
    </recommendedName>
</protein>
<evidence type="ECO:0000313" key="1">
    <source>
        <dbReference type="EMBL" id="OHA72966.1"/>
    </source>
</evidence>
<dbReference type="Gene3D" id="3.10.450.530">
    <property type="entry name" value="Ribonuclease toxin, BrnT, of type II toxin-antitoxin system"/>
    <property type="match status" value="1"/>
</dbReference>
<proteinExistence type="predicted"/>
<gene>
    <name evidence="1" type="ORF">A2940_00210</name>
</gene>
<organism evidence="1 2">
    <name type="scientific">Candidatus Wildermuthbacteria bacterium RIFCSPLOWO2_01_FULL_48_29</name>
    <dbReference type="NCBI Taxonomy" id="1802462"/>
    <lineage>
        <taxon>Bacteria</taxon>
        <taxon>Candidatus Wildermuthiibacteriota</taxon>
    </lineage>
</organism>
<accession>A0A1G2RJE6</accession>